<proteinExistence type="predicted"/>
<accession>A0A511ZL12</accession>
<comment type="caution">
    <text evidence="1">The sequence shown here is derived from an EMBL/GenBank/DDBJ whole genome shotgun (WGS) entry which is preliminary data.</text>
</comment>
<organism evidence="1 2">
    <name type="scientific">Oceanobacillus sojae</name>
    <dbReference type="NCBI Taxonomy" id="582851"/>
    <lineage>
        <taxon>Bacteria</taxon>
        <taxon>Bacillati</taxon>
        <taxon>Bacillota</taxon>
        <taxon>Bacilli</taxon>
        <taxon>Bacillales</taxon>
        <taxon>Bacillaceae</taxon>
        <taxon>Oceanobacillus</taxon>
    </lineage>
</organism>
<evidence type="ECO:0000313" key="2">
    <source>
        <dbReference type="Proteomes" id="UP000321558"/>
    </source>
</evidence>
<protein>
    <submittedName>
        <fullName evidence="1">Uncharacterized protein</fullName>
    </submittedName>
</protein>
<evidence type="ECO:0000313" key="1">
    <source>
        <dbReference type="EMBL" id="GEN88158.1"/>
    </source>
</evidence>
<name>A0A511ZL12_9BACI</name>
<reference evidence="1 2" key="1">
    <citation type="submission" date="2019-07" db="EMBL/GenBank/DDBJ databases">
        <title>Whole genome shotgun sequence of Oceanobacillus sojae NBRC 105379.</title>
        <authorList>
            <person name="Hosoyama A."/>
            <person name="Uohara A."/>
            <person name="Ohji S."/>
            <person name="Ichikawa N."/>
        </authorList>
    </citation>
    <scope>NUCLEOTIDE SEQUENCE [LARGE SCALE GENOMIC DNA]</scope>
    <source>
        <strain evidence="1 2">NBRC 105379</strain>
    </source>
</reference>
<gene>
    <name evidence="1" type="ORF">OSO01_28970</name>
</gene>
<sequence>MDQYYWFWDRWIYLRSIYSSNDGEENEVLSYFKEREDKNDKMIILCIK</sequence>
<dbReference type="AlphaFoldDB" id="A0A511ZL12"/>
<dbReference type="EMBL" id="BJYM01000012">
    <property type="protein sequence ID" value="GEN88158.1"/>
    <property type="molecule type" value="Genomic_DNA"/>
</dbReference>
<keyword evidence="2" id="KW-1185">Reference proteome</keyword>
<dbReference type="Proteomes" id="UP000321558">
    <property type="component" value="Unassembled WGS sequence"/>
</dbReference>
<dbReference type="RefSeq" id="WP_156985618.1">
    <property type="nucleotide sequence ID" value="NZ_BJYM01000012.1"/>
</dbReference>